<accession>A0A7W8QQG5</accession>
<dbReference type="RefSeq" id="WP_184393772.1">
    <property type="nucleotide sequence ID" value="NZ_BAAAJD010000039.1"/>
</dbReference>
<sequence length="320" mass="34945">MAVLFLTREFDPTSDHVIEELNRRGAPVLRADVADFPMNLGFTATLDGSAWAGALRVRGRTLDLSDVTGIYYRRPTGFRFPEGMSGPHREWAEVEARLGFLGTLAAVPRWLNHPARIAAAEYKPVQLALARELGMRVPRTVVTNDGADARAFAETIDGEAIYKPFSPRGVIAEDGRQDLVFATRVTPEELDDPGLGLTAHMVQEYIAHDFAVRSTVVDRQVFAAAIHAGSAAAETDWCSDYDALTYEPITPPDSVREAVLAFTARLGLRFGAFDFLVTPGGEWVFLEINPNGQWAWIPDIAPKIAAALATALQEGPPGDR</sequence>
<dbReference type="NCBIfam" id="TIGR04187">
    <property type="entry name" value="GRASP_SAV_5884"/>
    <property type="match status" value="1"/>
</dbReference>
<evidence type="ECO:0000313" key="3">
    <source>
        <dbReference type="Proteomes" id="UP000572635"/>
    </source>
</evidence>
<organism evidence="2 3">
    <name type="scientific">Nocardiopsis composta</name>
    <dbReference type="NCBI Taxonomy" id="157465"/>
    <lineage>
        <taxon>Bacteria</taxon>
        <taxon>Bacillati</taxon>
        <taxon>Actinomycetota</taxon>
        <taxon>Actinomycetes</taxon>
        <taxon>Streptosporangiales</taxon>
        <taxon>Nocardiopsidaceae</taxon>
        <taxon>Nocardiopsis</taxon>
    </lineage>
</organism>
<dbReference type="GO" id="GO:0009432">
    <property type="term" value="P:SOS response"/>
    <property type="evidence" value="ECO:0007669"/>
    <property type="project" value="TreeGrafter"/>
</dbReference>
<dbReference type="GO" id="GO:0018169">
    <property type="term" value="F:ribosomal S6-glutamic acid ligase activity"/>
    <property type="evidence" value="ECO:0007669"/>
    <property type="project" value="TreeGrafter"/>
</dbReference>
<comment type="caution">
    <text evidence="2">The sequence shown here is derived from an EMBL/GenBank/DDBJ whole genome shotgun (WGS) entry which is preliminary data.</text>
</comment>
<feature type="domain" description="MvdD-like pre-ATP grasp" evidence="1">
    <location>
        <begin position="3"/>
        <end position="116"/>
    </location>
</feature>
<reference evidence="2 3" key="1">
    <citation type="submission" date="2020-08" db="EMBL/GenBank/DDBJ databases">
        <title>Sequencing the genomes of 1000 actinobacteria strains.</title>
        <authorList>
            <person name="Klenk H.-P."/>
        </authorList>
    </citation>
    <scope>NUCLEOTIDE SEQUENCE [LARGE SCALE GENOMIC DNA]</scope>
    <source>
        <strain evidence="2 3">DSM 44551</strain>
    </source>
</reference>
<dbReference type="EMBL" id="JACHDB010000001">
    <property type="protein sequence ID" value="MBB5433746.1"/>
    <property type="molecule type" value="Genomic_DNA"/>
</dbReference>
<protein>
    <submittedName>
        <fullName evidence="2">ATP-grasp ribosomal peptide maturase</fullName>
    </submittedName>
</protein>
<dbReference type="InterPro" id="IPR026449">
    <property type="entry name" value="GRASP_SAV_5884"/>
</dbReference>
<dbReference type="SUPFAM" id="SSF56059">
    <property type="entry name" value="Glutathione synthetase ATP-binding domain-like"/>
    <property type="match status" value="1"/>
</dbReference>
<dbReference type="InterPro" id="IPR048936">
    <property type="entry name" value="MvdD-like_ATPgrasp"/>
</dbReference>
<dbReference type="PANTHER" id="PTHR21621:SF0">
    <property type="entry name" value="BETA-CITRYLGLUTAMATE SYNTHASE B-RELATED"/>
    <property type="match status" value="1"/>
</dbReference>
<name>A0A7W8QQG5_9ACTN</name>
<dbReference type="Pfam" id="PF21068">
    <property type="entry name" value="ATPgraspMvdD"/>
    <property type="match status" value="1"/>
</dbReference>
<gene>
    <name evidence="2" type="ORF">HDA36_003830</name>
</gene>
<dbReference type="Proteomes" id="UP000572635">
    <property type="component" value="Unassembled WGS sequence"/>
</dbReference>
<dbReference type="AlphaFoldDB" id="A0A7W8QQG5"/>
<evidence type="ECO:0000259" key="1">
    <source>
        <dbReference type="Pfam" id="PF21068"/>
    </source>
</evidence>
<evidence type="ECO:0000313" key="2">
    <source>
        <dbReference type="EMBL" id="MBB5433746.1"/>
    </source>
</evidence>
<proteinExistence type="predicted"/>
<dbReference type="PANTHER" id="PTHR21621">
    <property type="entry name" value="RIBOSOMAL PROTEIN S6 MODIFICATION PROTEIN"/>
    <property type="match status" value="1"/>
</dbReference>
<dbReference type="Gene3D" id="3.30.470.20">
    <property type="entry name" value="ATP-grasp fold, B domain"/>
    <property type="match status" value="1"/>
</dbReference>
<keyword evidence="3" id="KW-1185">Reference proteome</keyword>
<dbReference type="GO" id="GO:0005737">
    <property type="term" value="C:cytoplasm"/>
    <property type="evidence" value="ECO:0007669"/>
    <property type="project" value="TreeGrafter"/>
</dbReference>